<dbReference type="AlphaFoldDB" id="A0A6G1FER3"/>
<sequence>MAALCLAHFLRGAPPQLCGAPWWGAVMDGNQDDERMSLVHECGTIPTVLHKQPIASKGTFWFKANGFFSDKSPHKIMKHILPARKEG</sequence>
<keyword evidence="2" id="KW-1185">Reference proteome</keyword>
<evidence type="ECO:0000313" key="2">
    <source>
        <dbReference type="Proteomes" id="UP000479710"/>
    </source>
</evidence>
<organism evidence="1 2">
    <name type="scientific">Oryza meyeriana var. granulata</name>
    <dbReference type="NCBI Taxonomy" id="110450"/>
    <lineage>
        <taxon>Eukaryota</taxon>
        <taxon>Viridiplantae</taxon>
        <taxon>Streptophyta</taxon>
        <taxon>Embryophyta</taxon>
        <taxon>Tracheophyta</taxon>
        <taxon>Spermatophyta</taxon>
        <taxon>Magnoliopsida</taxon>
        <taxon>Liliopsida</taxon>
        <taxon>Poales</taxon>
        <taxon>Poaceae</taxon>
        <taxon>BOP clade</taxon>
        <taxon>Oryzoideae</taxon>
        <taxon>Oryzeae</taxon>
        <taxon>Oryzinae</taxon>
        <taxon>Oryza</taxon>
        <taxon>Oryza meyeriana</taxon>
    </lineage>
</organism>
<accession>A0A6G1FER3</accession>
<protein>
    <submittedName>
        <fullName evidence="1">Uncharacterized protein</fullName>
    </submittedName>
</protein>
<dbReference type="EMBL" id="SPHZ02000001">
    <property type="protein sequence ID" value="KAF0935275.1"/>
    <property type="molecule type" value="Genomic_DNA"/>
</dbReference>
<name>A0A6G1FER3_9ORYZ</name>
<comment type="caution">
    <text evidence="1">The sequence shown here is derived from an EMBL/GenBank/DDBJ whole genome shotgun (WGS) entry which is preliminary data.</text>
</comment>
<gene>
    <name evidence="1" type="ORF">E2562_031728</name>
</gene>
<reference evidence="1 2" key="1">
    <citation type="submission" date="2019-11" db="EMBL/GenBank/DDBJ databases">
        <title>Whole genome sequence of Oryza granulata.</title>
        <authorList>
            <person name="Li W."/>
        </authorList>
    </citation>
    <scope>NUCLEOTIDE SEQUENCE [LARGE SCALE GENOMIC DNA]</scope>
    <source>
        <strain evidence="2">cv. Menghai</strain>
        <tissue evidence="1">Leaf</tissue>
    </source>
</reference>
<dbReference type="Proteomes" id="UP000479710">
    <property type="component" value="Unassembled WGS sequence"/>
</dbReference>
<proteinExistence type="predicted"/>
<evidence type="ECO:0000313" key="1">
    <source>
        <dbReference type="EMBL" id="KAF0935275.1"/>
    </source>
</evidence>